<reference evidence="4 5" key="1">
    <citation type="submission" date="2016-10" db="EMBL/GenBank/DDBJ databases">
        <authorList>
            <person name="de Groot N.N."/>
        </authorList>
    </citation>
    <scope>NUCLEOTIDE SEQUENCE [LARGE SCALE GENOMIC DNA]</scope>
    <source>
        <strain evidence="4 5">NLAE-zl-G339</strain>
    </source>
</reference>
<reference evidence="3" key="3">
    <citation type="journal article" date="2018" name="BMC Genomics">
        <title>Whole genome sequencing and function prediction of 133 gut anaerobes isolated from chicken caecum in pure cultures.</title>
        <authorList>
            <person name="Medvecky M."/>
            <person name="Cejkova D."/>
            <person name="Polansky O."/>
            <person name="Karasova D."/>
            <person name="Kubasova T."/>
            <person name="Cizek A."/>
            <person name="Rychlik I."/>
        </authorList>
    </citation>
    <scope>NUCLEOTIDE SEQUENCE</scope>
    <source>
        <strain evidence="3">An109</strain>
    </source>
</reference>
<organism evidence="4 5">
    <name type="scientific">Bacteroides xylanisolvens</name>
    <dbReference type="NCBI Taxonomy" id="371601"/>
    <lineage>
        <taxon>Bacteria</taxon>
        <taxon>Pseudomonadati</taxon>
        <taxon>Bacteroidota</taxon>
        <taxon>Bacteroidia</taxon>
        <taxon>Bacteroidales</taxon>
        <taxon>Bacteroidaceae</taxon>
        <taxon>Bacteroides</taxon>
    </lineage>
</organism>
<accession>A0A1H4FRX5</accession>
<dbReference type="RefSeq" id="WP_074707393.1">
    <property type="nucleotide sequence ID" value="NZ_FNRP01000022.1"/>
</dbReference>
<dbReference type="PROSITE" id="PS51257">
    <property type="entry name" value="PROKAR_LIPOPROTEIN"/>
    <property type="match status" value="1"/>
</dbReference>
<sequence>MEKRYLVFIFIALFISMSVLSCKDSSDDLSDPVTPPDDSEVIDEYDVNLAKGGTVTVRSFNPGEGPEHLIDGKSVGSNSFYSSLNTSPVSDNDHVEWVVVKLSKVQKINEIDIFPVPNEIHEGFPLDFKIQISENGSEWTDVASIKDHALPTSASPETVIFEPIKAGYIRLYAEKLRPINNTWTGYKDVYLLRLAEVEVYLKSSQLKSVMLGSNFGIVGVENQLSVEVNTHQVIDGVSVNVELIKSDGTSLEPKISSTSLIKNNKSNTILTLPARLNAGDYKVKVAMHVADNDLSILSGSIYKITDKGSRTFYVSSSMGNDANDGLSENTSICTLSRASEINLLPGDKLLLKKGDVWEGQKLVPQGNGTPEFPIVISSYGSGDKPHIKPNYREYYGIRIVNSSGYEISDIEISDVIGGIVVWEENTYNQKYIKISNCFLHDMTDQGRSVPSNIPDLLYGMGISIAGSDNYGGKTLLSDVYIENCKIDRCDVGIEVIGRDHDEIGRWNEHGHHKISRFAFMNVNIKDCEITRSYRSGGVMLYCITGGEARNVTVDETGYNGVGMWWGVCAFQVARVSDYLVEECVFKNTVKGTSPDGQGFDWEADNHNVIVKNCRFLNNDGPATLNFGESWPGENDGCILDGCYIEGNNRITDTGDGYYNLVFARTKDRPANNGIVKNCEIHLRTNNQNYSSFPLVFDESNKVYNADGVLIYQGVNRNVPIINEQFYNLNNWANEKYASTVNGSVKIDNGNYIYIKNNTSLINYFSEAYFNFTGEGSAGIIWGLSSDASYFMVKANIKISMKSTLQICKVVDGKVYVLRTIEAFGLRPKTLFSLRVNVEQGKASIYSQGNLMGTYSLSEDFSGATGLYMGDVGDCSISRFFVHSI</sequence>
<dbReference type="InterPro" id="IPR012334">
    <property type="entry name" value="Pectin_lyas_fold"/>
</dbReference>
<evidence type="ECO:0000313" key="3">
    <source>
        <dbReference type="EMBL" id="OUQ73530.1"/>
    </source>
</evidence>
<dbReference type="SMART" id="SM00710">
    <property type="entry name" value="PbH1"/>
    <property type="match status" value="5"/>
</dbReference>
<dbReference type="EMBL" id="JAIWYE010000033">
    <property type="protein sequence ID" value="MCA4705655.1"/>
    <property type="molecule type" value="Genomic_DNA"/>
</dbReference>
<dbReference type="InterPro" id="IPR011050">
    <property type="entry name" value="Pectin_lyase_fold/virulence"/>
</dbReference>
<name>A0A1H4FRX5_9BACE</name>
<dbReference type="InterPro" id="IPR000421">
    <property type="entry name" value="FA58C"/>
</dbReference>
<evidence type="ECO:0000313" key="4">
    <source>
        <dbReference type="EMBL" id="SEB00099.1"/>
    </source>
</evidence>
<dbReference type="Proteomes" id="UP001198461">
    <property type="component" value="Unassembled WGS sequence"/>
</dbReference>
<gene>
    <name evidence="3" type="ORF">B5E52_03160</name>
    <name evidence="2" type="ORF">LD004_18805</name>
    <name evidence="4" type="ORF">SAMN04487924_12238</name>
</gene>
<dbReference type="Proteomes" id="UP000183040">
    <property type="component" value="Unassembled WGS sequence"/>
</dbReference>
<dbReference type="EMBL" id="FNRP01000022">
    <property type="protein sequence ID" value="SEB00099.1"/>
    <property type="molecule type" value="Genomic_DNA"/>
</dbReference>
<dbReference type="InterPro" id="IPR008979">
    <property type="entry name" value="Galactose-bd-like_sf"/>
</dbReference>
<dbReference type="Gene3D" id="2.160.20.10">
    <property type="entry name" value="Single-stranded right-handed beta-helix, Pectin lyase-like"/>
    <property type="match status" value="1"/>
</dbReference>
<dbReference type="SUPFAM" id="SSF51126">
    <property type="entry name" value="Pectin lyase-like"/>
    <property type="match status" value="1"/>
</dbReference>
<dbReference type="InterPro" id="IPR006626">
    <property type="entry name" value="PbH1"/>
</dbReference>
<reference evidence="6" key="2">
    <citation type="submission" date="2017-04" db="EMBL/GenBank/DDBJ databases">
        <title>Function of individual gut microbiota members based on whole genome sequencing of pure cultures obtained from chicken caecum.</title>
        <authorList>
            <person name="Medvecky M."/>
            <person name="Cejkova D."/>
            <person name="Polansky O."/>
            <person name="Karasova D."/>
            <person name="Kubasova T."/>
            <person name="Cizek A."/>
            <person name="Rychlik I."/>
        </authorList>
    </citation>
    <scope>NUCLEOTIDE SEQUENCE [LARGE SCALE GENOMIC DNA]</scope>
    <source>
        <strain evidence="6">An109</strain>
    </source>
</reference>
<evidence type="ECO:0000313" key="5">
    <source>
        <dbReference type="Proteomes" id="UP000183040"/>
    </source>
</evidence>
<dbReference type="Pfam" id="PF00754">
    <property type="entry name" value="F5_F8_type_C"/>
    <property type="match status" value="1"/>
</dbReference>
<evidence type="ECO:0000259" key="1">
    <source>
        <dbReference type="PROSITE" id="PS50022"/>
    </source>
</evidence>
<dbReference type="PROSITE" id="PS50022">
    <property type="entry name" value="FA58C_3"/>
    <property type="match status" value="1"/>
</dbReference>
<evidence type="ECO:0000313" key="6">
    <source>
        <dbReference type="Proteomes" id="UP000196036"/>
    </source>
</evidence>
<reference evidence="2" key="4">
    <citation type="submission" date="2023-08" db="EMBL/GenBank/DDBJ databases">
        <title>Mucin Metabolism Genes Underlie the Key Renovations of Bacteroides xylanisolvens Genomes in Captive Great Apes.</title>
        <authorList>
            <person name="Nishida A.H."/>
        </authorList>
    </citation>
    <scope>NUCLEOTIDE SEQUENCE</scope>
    <source>
        <strain evidence="2">P13.H9</strain>
    </source>
</reference>
<dbReference type="Proteomes" id="UP000196036">
    <property type="component" value="Unassembled WGS sequence"/>
</dbReference>
<dbReference type="Gene3D" id="2.60.120.560">
    <property type="entry name" value="Exo-inulinase, domain 1"/>
    <property type="match status" value="1"/>
</dbReference>
<feature type="domain" description="F5/8 type C" evidence="1">
    <location>
        <begin position="42"/>
        <end position="196"/>
    </location>
</feature>
<proteinExistence type="predicted"/>
<evidence type="ECO:0000313" key="2">
    <source>
        <dbReference type="EMBL" id="MCA4705655.1"/>
    </source>
</evidence>
<dbReference type="AlphaFoldDB" id="A0A1H4FRX5"/>
<dbReference type="EMBL" id="NFLW01000004">
    <property type="protein sequence ID" value="OUQ73530.1"/>
    <property type="molecule type" value="Genomic_DNA"/>
</dbReference>
<dbReference type="Gene3D" id="2.60.120.260">
    <property type="entry name" value="Galactose-binding domain-like"/>
    <property type="match status" value="1"/>
</dbReference>
<dbReference type="SUPFAM" id="SSF49785">
    <property type="entry name" value="Galactose-binding domain-like"/>
    <property type="match status" value="1"/>
</dbReference>
<protein>
    <submittedName>
        <fullName evidence="2">Discoidin domain-containing protein</fullName>
    </submittedName>
    <submittedName>
        <fullName evidence="4">F5/8 type C domain-containing protein</fullName>
    </submittedName>
</protein>